<dbReference type="InterPro" id="IPR035940">
    <property type="entry name" value="CAP_sf"/>
</dbReference>
<evidence type="ECO:0000313" key="4">
    <source>
        <dbReference type="EMBL" id="WIM67386.1"/>
    </source>
</evidence>
<dbReference type="RefSeq" id="WP_284824443.1">
    <property type="nucleotide sequence ID" value="NZ_CP126969.1"/>
</dbReference>
<dbReference type="Proteomes" id="UP001225598">
    <property type="component" value="Chromosome"/>
</dbReference>
<feature type="chain" id="PRO_5046762643" evidence="2">
    <location>
        <begin position="28"/>
        <end position="304"/>
    </location>
</feature>
<gene>
    <name evidence="4" type="ORF">QP027_09800</name>
</gene>
<dbReference type="PANTHER" id="PTHR31157:SF1">
    <property type="entry name" value="SCP DOMAIN-CONTAINING PROTEIN"/>
    <property type="match status" value="1"/>
</dbReference>
<dbReference type="CDD" id="cd05379">
    <property type="entry name" value="CAP_bacterial"/>
    <property type="match status" value="1"/>
</dbReference>
<keyword evidence="5" id="KW-1185">Reference proteome</keyword>
<dbReference type="Pfam" id="PF00188">
    <property type="entry name" value="CAP"/>
    <property type="match status" value="1"/>
</dbReference>
<name>A0ABY8VEK3_9CORY</name>
<dbReference type="Gene3D" id="3.40.33.10">
    <property type="entry name" value="CAP"/>
    <property type="match status" value="1"/>
</dbReference>
<evidence type="ECO:0000259" key="3">
    <source>
        <dbReference type="Pfam" id="PF00188"/>
    </source>
</evidence>
<sequence length="304" mass="32167">MTSRTLPAILAAATLSMTLIASPAAQAQDAYGTAELADPVPFTLTEEEFDALYDDVINGETFEESLADTQYDDAPVADETEDEDGNFFTRIPQFFGSIIERVRIACGFEPTPAPGNPAPNPGNPGGGCPGNPGNPGNPVPNPGNPGGGCPGNPAPNPGNPAPNPGNPTPAPNPGNPDNPVEPAPVDGSIEAMERAVFDQINQTRQQAGSAPLKWDQRIANESRAWSQQQAARNTMQHETSNYYYNNYGEILAAGPNAGETAVQQWIESQPHYLPMIYTGHTMGGVGISEHPTWGYIVTARMGNQ</sequence>
<feature type="compositionally biased region" description="Pro residues" evidence="1">
    <location>
        <begin position="113"/>
        <end position="122"/>
    </location>
</feature>
<feature type="region of interest" description="Disordered" evidence="1">
    <location>
        <begin position="113"/>
        <end position="185"/>
    </location>
</feature>
<feature type="compositionally biased region" description="Pro residues" evidence="1">
    <location>
        <begin position="152"/>
        <end position="182"/>
    </location>
</feature>
<feature type="domain" description="SCP" evidence="3">
    <location>
        <begin position="198"/>
        <end position="297"/>
    </location>
</feature>
<evidence type="ECO:0000256" key="1">
    <source>
        <dbReference type="SAM" id="MobiDB-lite"/>
    </source>
</evidence>
<keyword evidence="2" id="KW-0732">Signal</keyword>
<dbReference type="SUPFAM" id="SSF55797">
    <property type="entry name" value="PR-1-like"/>
    <property type="match status" value="1"/>
</dbReference>
<reference evidence="4 5" key="1">
    <citation type="submission" date="2023-05" db="EMBL/GenBank/DDBJ databases">
        <title>Corynebacterium suedekumii sp. nov. and Corynebacterium breve sp. nov. isolated from raw cow's milk.</title>
        <authorList>
            <person name="Baer M.K."/>
            <person name="Mehl L."/>
            <person name="Hellmuth R."/>
            <person name="Marke G."/>
            <person name="Lipski A."/>
        </authorList>
    </citation>
    <scope>NUCLEOTIDE SEQUENCE [LARGE SCALE GENOMIC DNA]</scope>
    <source>
        <strain evidence="4 5">R4</strain>
    </source>
</reference>
<dbReference type="InterPro" id="IPR014044">
    <property type="entry name" value="CAP_dom"/>
</dbReference>
<accession>A0ABY8VEK3</accession>
<evidence type="ECO:0000313" key="5">
    <source>
        <dbReference type="Proteomes" id="UP001225598"/>
    </source>
</evidence>
<dbReference type="EMBL" id="CP126969">
    <property type="protein sequence ID" value="WIM67386.1"/>
    <property type="molecule type" value="Genomic_DNA"/>
</dbReference>
<proteinExistence type="predicted"/>
<organism evidence="4 5">
    <name type="scientific">Corynebacterium breve</name>
    <dbReference type="NCBI Taxonomy" id="3049799"/>
    <lineage>
        <taxon>Bacteria</taxon>
        <taxon>Bacillati</taxon>
        <taxon>Actinomycetota</taxon>
        <taxon>Actinomycetes</taxon>
        <taxon>Mycobacteriales</taxon>
        <taxon>Corynebacteriaceae</taxon>
        <taxon>Corynebacterium</taxon>
    </lineage>
</organism>
<feature type="signal peptide" evidence="2">
    <location>
        <begin position="1"/>
        <end position="27"/>
    </location>
</feature>
<evidence type="ECO:0000256" key="2">
    <source>
        <dbReference type="SAM" id="SignalP"/>
    </source>
</evidence>
<protein>
    <submittedName>
        <fullName evidence="4">CAP domain-containing protein</fullName>
    </submittedName>
</protein>
<dbReference type="PANTHER" id="PTHR31157">
    <property type="entry name" value="SCP DOMAIN-CONTAINING PROTEIN"/>
    <property type="match status" value="1"/>
</dbReference>